<dbReference type="eggNOG" id="arCOG04291">
    <property type="taxonomic scope" value="Archaea"/>
</dbReference>
<accession>D3RWK6</accession>
<dbReference type="EMBL" id="CP001899">
    <property type="protein sequence ID" value="ADC64869.1"/>
    <property type="molecule type" value="Genomic_DNA"/>
</dbReference>
<reference evidence="2" key="1">
    <citation type="submission" date="2010-02" db="EMBL/GenBank/DDBJ databases">
        <title>Complete sequence of Ferroglobus placidus DSM 10642.</title>
        <authorList>
            <consortium name="US DOE Joint Genome Institute"/>
            <person name="Lucas S."/>
            <person name="Copeland A."/>
            <person name="Lapidus A."/>
            <person name="Cheng J.-F."/>
            <person name="Bruce D."/>
            <person name="Goodwin L."/>
            <person name="Pitluck S."/>
            <person name="Saunders E."/>
            <person name="Brettin T."/>
            <person name="Detter J.C."/>
            <person name="Han C."/>
            <person name="Tapia R."/>
            <person name="Larimer F."/>
            <person name="Land M."/>
            <person name="Hauser L."/>
            <person name="Kyrpides N."/>
            <person name="Ivanova N."/>
            <person name="Holmes D."/>
            <person name="Lovley D."/>
            <person name="Kyrpides N."/>
            <person name="Anderson I.J."/>
            <person name="Woyke T."/>
        </authorList>
    </citation>
    <scope>NUCLEOTIDE SEQUENCE [LARGE SCALE GENOMIC DNA]</scope>
    <source>
        <strain evidence="2">DSM 10642 / AEDII12DO</strain>
    </source>
</reference>
<evidence type="ECO:0000313" key="1">
    <source>
        <dbReference type="EMBL" id="ADC64869.1"/>
    </source>
</evidence>
<dbReference type="STRING" id="589924.Ferp_0699"/>
<dbReference type="HOGENOM" id="CLU_1192595_0_0_2"/>
<dbReference type="Proteomes" id="UP000002613">
    <property type="component" value="Chromosome"/>
</dbReference>
<dbReference type="AlphaFoldDB" id="D3RWK6"/>
<reference evidence="1 2" key="2">
    <citation type="journal article" date="2011" name="Stand. Genomic Sci.">
        <title>Complete genome sequence of Ferroglobus placidus AEDII12DO.</title>
        <authorList>
            <person name="Anderson I."/>
            <person name="Risso C."/>
            <person name="Holmes D."/>
            <person name="Lucas S."/>
            <person name="Copeland A."/>
            <person name="Lapidus A."/>
            <person name="Cheng J.F."/>
            <person name="Bruce D."/>
            <person name="Goodwin L."/>
            <person name="Pitluck S."/>
            <person name="Saunders E."/>
            <person name="Brettin T."/>
            <person name="Detter J.C."/>
            <person name="Han C."/>
            <person name="Tapia R."/>
            <person name="Larimer F."/>
            <person name="Land M."/>
            <person name="Hauser L."/>
            <person name="Woyke T."/>
            <person name="Lovley D."/>
            <person name="Kyrpides N."/>
            <person name="Ivanova N."/>
        </authorList>
    </citation>
    <scope>NUCLEOTIDE SEQUENCE [LARGE SCALE GENOMIC DNA]</scope>
    <source>
        <strain evidence="2">DSM 10642 / AEDII12DO</strain>
    </source>
</reference>
<protein>
    <recommendedName>
        <fullName evidence="3">DUF72 domain-containing protein</fullName>
    </recommendedName>
</protein>
<dbReference type="Gene3D" id="3.20.20.410">
    <property type="entry name" value="Protein of unknown function UPF0759"/>
    <property type="match status" value="1"/>
</dbReference>
<dbReference type="SUPFAM" id="SSF117396">
    <property type="entry name" value="TM1631-like"/>
    <property type="match status" value="1"/>
</dbReference>
<dbReference type="OrthoDB" id="35747at2157"/>
<keyword evidence="2" id="KW-1185">Reference proteome</keyword>
<sequence>MRVKVGCCGFCMAMNKYFSEFKLVEVQKTFYQPVSEKTAKSWREKAPEDFEFAVKAFQKITHPPNSPTYKKYKVEAKDCGFFKPNDEVFEAWEVTRKVAKILKAKVILFQTPKSFVESEENVKNMREFFNSIEREFVFVWEPRGWSEEKVKEVCEELDLVHCVDPFVAKPTYGEIVYFRLHGSHERMYKHKYTDEELLWLKNLCESYDKEVYVLFNNVYMCEDAKRFAQLF</sequence>
<evidence type="ECO:0000313" key="2">
    <source>
        <dbReference type="Proteomes" id="UP000002613"/>
    </source>
</evidence>
<dbReference type="PANTHER" id="PTHR30348">
    <property type="entry name" value="UNCHARACTERIZED PROTEIN YECE"/>
    <property type="match status" value="1"/>
</dbReference>
<dbReference type="InterPro" id="IPR002763">
    <property type="entry name" value="DUF72"/>
</dbReference>
<dbReference type="PaxDb" id="589924-Ferp_0699"/>
<gene>
    <name evidence="1" type="ordered locus">Ferp_0699</name>
</gene>
<evidence type="ECO:0008006" key="3">
    <source>
        <dbReference type="Google" id="ProtNLM"/>
    </source>
</evidence>
<organism evidence="1 2">
    <name type="scientific">Ferroglobus placidus (strain DSM 10642 / AEDII12DO)</name>
    <dbReference type="NCBI Taxonomy" id="589924"/>
    <lineage>
        <taxon>Archaea</taxon>
        <taxon>Methanobacteriati</taxon>
        <taxon>Methanobacteriota</taxon>
        <taxon>Archaeoglobi</taxon>
        <taxon>Archaeoglobales</taxon>
        <taxon>Archaeoglobaceae</taxon>
        <taxon>Ferroglobus</taxon>
    </lineage>
</organism>
<dbReference type="RefSeq" id="WP_012965213.1">
    <property type="nucleotide sequence ID" value="NC_013849.1"/>
</dbReference>
<dbReference type="PANTHER" id="PTHR30348:SF4">
    <property type="entry name" value="DUF72 DOMAIN-CONTAINING PROTEIN"/>
    <property type="match status" value="1"/>
</dbReference>
<dbReference type="KEGG" id="fpl:Ferp_0699"/>
<proteinExistence type="predicted"/>
<dbReference type="Pfam" id="PF01904">
    <property type="entry name" value="DUF72"/>
    <property type="match status" value="1"/>
</dbReference>
<dbReference type="GeneID" id="8778203"/>
<name>D3RWK6_FERPA</name>
<dbReference type="InterPro" id="IPR036520">
    <property type="entry name" value="UPF0759_sf"/>
</dbReference>